<evidence type="ECO:0000313" key="4">
    <source>
        <dbReference type="Proteomes" id="UP000770015"/>
    </source>
</evidence>
<feature type="compositionally biased region" description="Low complexity" evidence="1">
    <location>
        <begin position="1729"/>
        <end position="1748"/>
    </location>
</feature>
<feature type="region of interest" description="Disordered" evidence="1">
    <location>
        <begin position="1329"/>
        <end position="1356"/>
    </location>
</feature>
<feature type="transmembrane region" description="Helical" evidence="2">
    <location>
        <begin position="113"/>
        <end position="132"/>
    </location>
</feature>
<accession>A0A9P8V8N8</accession>
<feature type="transmembrane region" description="Helical" evidence="2">
    <location>
        <begin position="44"/>
        <end position="68"/>
    </location>
</feature>
<reference evidence="3" key="1">
    <citation type="journal article" date="2021" name="Nat. Commun.">
        <title>Genetic determinants of endophytism in the Arabidopsis root mycobiome.</title>
        <authorList>
            <person name="Mesny F."/>
            <person name="Miyauchi S."/>
            <person name="Thiergart T."/>
            <person name="Pickel B."/>
            <person name="Atanasova L."/>
            <person name="Karlsson M."/>
            <person name="Huettel B."/>
            <person name="Barry K.W."/>
            <person name="Haridas S."/>
            <person name="Chen C."/>
            <person name="Bauer D."/>
            <person name="Andreopoulos W."/>
            <person name="Pangilinan J."/>
            <person name="LaButti K."/>
            <person name="Riley R."/>
            <person name="Lipzen A."/>
            <person name="Clum A."/>
            <person name="Drula E."/>
            <person name="Henrissat B."/>
            <person name="Kohler A."/>
            <person name="Grigoriev I.V."/>
            <person name="Martin F.M."/>
            <person name="Hacquard S."/>
        </authorList>
    </citation>
    <scope>NUCLEOTIDE SEQUENCE</scope>
    <source>
        <strain evidence="3">MPI-SDFR-AT-0117</strain>
    </source>
</reference>
<keyword evidence="2" id="KW-0472">Membrane</keyword>
<protein>
    <submittedName>
        <fullName evidence="3">Uncharacterized protein</fullName>
    </submittedName>
</protein>
<feature type="compositionally biased region" description="Polar residues" evidence="1">
    <location>
        <begin position="582"/>
        <end position="616"/>
    </location>
</feature>
<feature type="region of interest" description="Disordered" evidence="1">
    <location>
        <begin position="1962"/>
        <end position="1992"/>
    </location>
</feature>
<name>A0A9P8V8N8_9PEZI</name>
<feature type="transmembrane region" description="Helical" evidence="2">
    <location>
        <begin position="74"/>
        <end position="92"/>
    </location>
</feature>
<feature type="compositionally biased region" description="Polar residues" evidence="1">
    <location>
        <begin position="895"/>
        <end position="907"/>
    </location>
</feature>
<dbReference type="Proteomes" id="UP000770015">
    <property type="component" value="Unassembled WGS sequence"/>
</dbReference>
<feature type="region of interest" description="Disordered" evidence="1">
    <location>
        <begin position="1134"/>
        <end position="1170"/>
    </location>
</feature>
<feature type="region of interest" description="Disordered" evidence="1">
    <location>
        <begin position="1729"/>
        <end position="1757"/>
    </location>
</feature>
<dbReference type="OrthoDB" id="5370537at2759"/>
<feature type="transmembrane region" description="Helical" evidence="2">
    <location>
        <begin position="12"/>
        <end position="32"/>
    </location>
</feature>
<feature type="region of interest" description="Disordered" evidence="1">
    <location>
        <begin position="664"/>
        <end position="759"/>
    </location>
</feature>
<keyword evidence="2" id="KW-1133">Transmembrane helix</keyword>
<dbReference type="EMBL" id="JAGSXJ010000018">
    <property type="protein sequence ID" value="KAH6682366.1"/>
    <property type="molecule type" value="Genomic_DNA"/>
</dbReference>
<feature type="region of interest" description="Disordered" evidence="1">
    <location>
        <begin position="438"/>
        <end position="645"/>
    </location>
</feature>
<feature type="compositionally biased region" description="Low complexity" evidence="1">
    <location>
        <begin position="252"/>
        <end position="261"/>
    </location>
</feature>
<gene>
    <name evidence="3" type="ORF">F5X68DRAFT_25550</name>
</gene>
<feature type="compositionally biased region" description="Pro residues" evidence="1">
    <location>
        <begin position="731"/>
        <end position="743"/>
    </location>
</feature>
<feature type="region of interest" description="Disordered" evidence="1">
    <location>
        <begin position="880"/>
        <end position="922"/>
    </location>
</feature>
<comment type="caution">
    <text evidence="3">The sequence shown here is derived from an EMBL/GenBank/DDBJ whole genome shotgun (WGS) entry which is preliminary data.</text>
</comment>
<feature type="region of interest" description="Disordered" evidence="1">
    <location>
        <begin position="249"/>
        <end position="268"/>
    </location>
</feature>
<feature type="transmembrane region" description="Helical" evidence="2">
    <location>
        <begin position="191"/>
        <end position="212"/>
    </location>
</feature>
<feature type="transmembrane region" description="Helical" evidence="2">
    <location>
        <begin position="147"/>
        <end position="170"/>
    </location>
</feature>
<feature type="compositionally biased region" description="Polar residues" evidence="1">
    <location>
        <begin position="1138"/>
        <end position="1151"/>
    </location>
</feature>
<sequence length="2010" mass="220272">MSFLSSTSQALIAAFTFGITFQAAAGAFFLYVQGQGKKLFRDGLRLALTTFIASAALWSQIAFSATLIDPTSSLGCQVAIIFASVFDQLARFTLEQYLLWAINSGLKKAPDTFVPQGILMIRLVAGGIFVGFQRPQAFPVCQTSNGMFAIGIAVAATDLVMILIFVVRAIMIGLLQDMREKRPGAQRSKAILFLIFGLALWTGASVPMFLGIQSIDLIWRSALPAGTLSLLLGLVAAFKGDLMMSRERASIGPSGPSMSPGFNNSRDLQSRDISTAESNYPPSRFEDLKGDDVTTIMAYPNGQQIRGPAQAMAGNMTVVSSGYAAAPAGAAIGLAVGRPSMDGRGFPPAQAAYARDNSKLQSKAKGITVGKLAISHPILQRQTEEGPLNKIATIDLATAARMDRERRDLANLTDSQSLIAQRAAPLPPVMTHEEVLRREQSFKRKQVNRPSTELLGPPRPLEFEEPRSIDATAAVNTSLQPSPGVDTVRRRSPRSSPRQPTPPSPPRSATTNMNRDAALAQIERAESVRTMNTQSSAATAVEPVLNTGSPAKPMNVSPKQIEDPMEPARPALPPTWPKQKSVRNTIRPSRTQTSHSPETAQEGSASRLSPESTLQRRGTVGLPSNPRSRAVKTPGQDMSGRTPTVMFMKGIQYNDPVAVQNIMQDASAKTPRAPANEPANDSRESVLHRPRPIPRQVEKDRQIFPAEQSPVGHKRTRSGGSMVSRLRDQPASPPNLPPLPPAPKSAGYPARPQPNDTRSMTFDEKMDLFFPGPKSAGAVQGNVPIPEMPALPSAYALERNQSTTSRSRPSDFLRNSSRASESSAKTSIRTQSILEIAQSPERPPMPNTSKFSIDTYMTTDRQPSDEAKASWLPELVANTRVRSQQSNDGAKRRSSSVLPLNDGTLSEFSDARTRNDEETATNWGSVHSPIVMEARQVQVPVPAVNPKYIQQQQDNFLPMPDVGSGRELMTIMLDPAVERDRNIVPKVASQMAPQVAPQMAPQVASQVQEHWHHRVGDQCATFTSRTRRVVTRRMPPPTPLLLNLPGKTQIIIAGEPSPLESPQEALLAIQNQLKKFEEPAQDSDDDQEERLRLLESLEQEMGQQEDQWHEMQIGIHRDSLSTVATMSRRVSHQDVVSPASSSLKPQSQRTSFAAHREARRASRLQVPNKNQSVASIDSVLSPATRRRSLWERKLAEVELDYANNSDFLAPMPSVKMMSVSMSQLGSPTPPDTDSDNEEILRAREVLKRQNAPVAKLWVPGQSDVPAAQQGLLWTRPMPPKPVAPEDIPGLMVRPAVRKNTQPLAVVSTQLWRAQEKFRPRSYAATTGLWRGAALPEAPKPKPRPVTQRPPRRNKRVSNLADIIENPEPIPNKRGTLGIFQFPWGEMSENPTVQVRPNNMFMAMPGTMSTGGSSVRAALEARSMQLMSEEQSSSFFEDYDEEEEDDDAYISEINEEEDSDGEFDESTLWEIASLLRSDQVPSKYSLLPQPFAEERNEEPFESVFEASDYEMEDEEFDMIEKDRPQINRQDSDLLSFEIQEQKIEAPPAPAAVSTMWIAPAKLAMDETTGLFDPTQKRSNFRSTSASLAAVDMIRKPRETNEPLQPVAAFSGMWTQEATPLSRNSDYLWSAPSNVEECLPKVQTSRSAPKQPTFEMSAYLWGPKPEYVAKSNQSGLFSPGQTRELIPAAPPAALDTIRRPRVANHSLPQLESNELWATSVTASHDQDWISLGSTSSGSSSDVSAIPSDSTTPVSESAPELPTPAMAIFKQRSSDILFPGPASPAWWNAEKVISWPEPALAPQEESSTPVTSNFVSSHPRLPVASEADWDAALLSAVVAGARSHRLATAADWDAALEDIIAASQHAEPDTMPKSTTPDSFPMTLWTKSHTVQANTNASLWTPTQTLAIPSSTPLPIHDSNIYRKKSKFTIPQSRKAEIRAQIAAIEAGIDPSIVGLVNFQDQSLWQEDSRKTPSPLGGNRNWISAGQQQQQQAAPVRASQAVFTFWLPRSGDT</sequence>
<evidence type="ECO:0000256" key="1">
    <source>
        <dbReference type="SAM" id="MobiDB-lite"/>
    </source>
</evidence>
<evidence type="ECO:0000313" key="3">
    <source>
        <dbReference type="EMBL" id="KAH6682366.1"/>
    </source>
</evidence>
<proteinExistence type="predicted"/>
<evidence type="ECO:0000256" key="2">
    <source>
        <dbReference type="SAM" id="Phobius"/>
    </source>
</evidence>
<keyword evidence="4" id="KW-1185">Reference proteome</keyword>
<feature type="transmembrane region" description="Helical" evidence="2">
    <location>
        <begin position="218"/>
        <end position="238"/>
    </location>
</feature>
<feature type="compositionally biased region" description="Low complexity" evidence="1">
    <location>
        <begin position="816"/>
        <end position="827"/>
    </location>
</feature>
<feature type="region of interest" description="Disordered" evidence="1">
    <location>
        <begin position="799"/>
        <end position="852"/>
    </location>
</feature>
<feature type="compositionally biased region" description="Low complexity" evidence="1">
    <location>
        <begin position="1982"/>
        <end position="1992"/>
    </location>
</feature>
<feature type="compositionally biased region" description="Polar residues" evidence="1">
    <location>
        <begin position="529"/>
        <end position="538"/>
    </location>
</feature>
<keyword evidence="2" id="KW-0812">Transmembrane</keyword>
<organism evidence="3 4">
    <name type="scientific">Plectosphaerella plurivora</name>
    <dbReference type="NCBI Taxonomy" id="936078"/>
    <lineage>
        <taxon>Eukaryota</taxon>
        <taxon>Fungi</taxon>
        <taxon>Dikarya</taxon>
        <taxon>Ascomycota</taxon>
        <taxon>Pezizomycotina</taxon>
        <taxon>Sordariomycetes</taxon>
        <taxon>Hypocreomycetidae</taxon>
        <taxon>Glomerellales</taxon>
        <taxon>Plectosphaerellaceae</taxon>
        <taxon>Plectosphaerella</taxon>
    </lineage>
</organism>